<feature type="compositionally biased region" description="Polar residues" evidence="1">
    <location>
        <begin position="7"/>
        <end position="24"/>
    </location>
</feature>
<organism evidence="2 3">
    <name type="scientific">Xylaria grammica</name>
    <dbReference type="NCBI Taxonomy" id="363999"/>
    <lineage>
        <taxon>Eukaryota</taxon>
        <taxon>Fungi</taxon>
        <taxon>Dikarya</taxon>
        <taxon>Ascomycota</taxon>
        <taxon>Pezizomycotina</taxon>
        <taxon>Sordariomycetes</taxon>
        <taxon>Xylariomycetidae</taxon>
        <taxon>Xylariales</taxon>
        <taxon>Xylariaceae</taxon>
        <taxon>Xylaria</taxon>
    </lineage>
</organism>
<protein>
    <submittedName>
        <fullName evidence="2">Uncharacterized protein</fullName>
    </submittedName>
</protein>
<evidence type="ECO:0000256" key="1">
    <source>
        <dbReference type="SAM" id="MobiDB-lite"/>
    </source>
</evidence>
<feature type="compositionally biased region" description="Basic and acidic residues" evidence="1">
    <location>
        <begin position="103"/>
        <end position="112"/>
    </location>
</feature>
<dbReference type="EMBL" id="RYZI01000006">
    <property type="protein sequence ID" value="RWA14602.1"/>
    <property type="molecule type" value="Genomic_DNA"/>
</dbReference>
<feature type="compositionally biased region" description="Polar residues" evidence="1">
    <location>
        <begin position="82"/>
        <end position="97"/>
    </location>
</feature>
<accession>A0A439DJN4</accession>
<feature type="compositionally biased region" description="Low complexity" evidence="1">
    <location>
        <begin position="269"/>
        <end position="279"/>
    </location>
</feature>
<name>A0A439DJN4_9PEZI</name>
<feature type="compositionally biased region" description="Basic residues" evidence="1">
    <location>
        <begin position="336"/>
        <end position="357"/>
    </location>
</feature>
<feature type="region of interest" description="Disordered" evidence="1">
    <location>
        <begin position="1"/>
        <end position="133"/>
    </location>
</feature>
<dbReference type="AlphaFoldDB" id="A0A439DJN4"/>
<comment type="caution">
    <text evidence="2">The sequence shown here is derived from an EMBL/GenBank/DDBJ whole genome shotgun (WGS) entry which is preliminary data.</text>
</comment>
<feature type="region of interest" description="Disordered" evidence="1">
    <location>
        <begin position="240"/>
        <end position="454"/>
    </location>
</feature>
<feature type="region of interest" description="Disordered" evidence="1">
    <location>
        <begin position="185"/>
        <end position="204"/>
    </location>
</feature>
<feature type="compositionally biased region" description="Polar residues" evidence="1">
    <location>
        <begin position="33"/>
        <end position="46"/>
    </location>
</feature>
<dbReference type="Proteomes" id="UP000286045">
    <property type="component" value="Unassembled WGS sequence"/>
</dbReference>
<evidence type="ECO:0000313" key="3">
    <source>
        <dbReference type="Proteomes" id="UP000286045"/>
    </source>
</evidence>
<feature type="compositionally biased region" description="Polar residues" evidence="1">
    <location>
        <begin position="57"/>
        <end position="75"/>
    </location>
</feature>
<keyword evidence="3" id="KW-1185">Reference proteome</keyword>
<evidence type="ECO:0000313" key="2">
    <source>
        <dbReference type="EMBL" id="RWA14602.1"/>
    </source>
</evidence>
<sequence length="454" mass="51014">MDDPTTPKKQVQSTPVAQQLTPPTTVARRKPQVPTTTRNENSASTSCERRVGEPHDTQVSSRSARVQHGQEQPQQEAEKTLPDTQLGQDKPEAQNQHPMAMRPLDKKKRELDTNDQAEGDIAQWLSSSTSPEQRRRRFNSFLHGLWPSNDEFNAARHPFYDPEEDGLYEDFIKYEEWDGHCPFDDDDYNPFTDPTRSTEVWQPKVGDEGIEDEYDLRMVLKARREHRARSEALRLYRRQGNQLMSTDRVGSEITRALLAESDDSDSNSEPDPNSGVESGSDGGGGVDIKGSGPAIKTEESSAITNLSLIGDSATEPTTPAKRIIVFGDQKPTGGRGRPRGSKDRRKRRRSTKKKQAQRHSPDGTYKYNSDSEDEKPIRKRGKRGRNEASTDDLPWKAQTRAATRRAGYTGTDGSCDTDIDGFTSSSEENNFDERSEGEPEKKSLLSRFISFATH</sequence>
<gene>
    <name evidence="2" type="ORF">EKO27_g527</name>
</gene>
<feature type="compositionally biased region" description="Basic and acidic residues" evidence="1">
    <location>
        <begin position="431"/>
        <end position="443"/>
    </location>
</feature>
<reference evidence="2 3" key="1">
    <citation type="submission" date="2018-12" db="EMBL/GenBank/DDBJ databases">
        <title>Draft genome sequence of Xylaria grammica IHI A82.</title>
        <authorList>
            <person name="Buettner E."/>
            <person name="Kellner H."/>
        </authorList>
    </citation>
    <scope>NUCLEOTIDE SEQUENCE [LARGE SCALE GENOMIC DNA]</scope>
    <source>
        <strain evidence="2 3">IHI A82</strain>
    </source>
</reference>
<feature type="compositionally biased region" description="Basic and acidic residues" evidence="1">
    <location>
        <begin position="47"/>
        <end position="56"/>
    </location>
</feature>
<proteinExistence type="predicted"/>